<dbReference type="InterPro" id="IPR011009">
    <property type="entry name" value="Kinase-like_dom_sf"/>
</dbReference>
<protein>
    <submittedName>
        <fullName evidence="11">LRR-domain containing protein</fullName>
    </submittedName>
</protein>
<dbReference type="SUPFAM" id="SSF52058">
    <property type="entry name" value="L domain-like"/>
    <property type="match status" value="2"/>
</dbReference>
<evidence type="ECO:0000256" key="2">
    <source>
        <dbReference type="ARBA" id="ARBA00022475"/>
    </source>
</evidence>
<feature type="chain" id="PRO_5015174853" evidence="8">
    <location>
        <begin position="36"/>
        <end position="742"/>
    </location>
</feature>
<sequence length="742" mass="82355">MKLPNPTSSCASTLSMFFQVMLLFFVSLLMQPASCIIANALGNETDRFALLKFKGSISNDPHGVMSSWNDSIHFCNWPGITCSSRHQRTTTLNLAGYNLRGTISPSIGNLSFLRFISLENNSFFGEIPQSVGLLFRLRHLNLSNNMLEGELPVNLSYCSELRILRLGINRLSGTIPFELGNLGKLVLLSLVSNNISGGIPPSLGNISSLSWFSVTYNHLVGTLPDEFGRLKKLTIFEIGANNLSGMIPLSLYNISSMKILALAFNQFQGTLPPTMGLRLPNVQLFYIGGNKFSGTIPEFFSNASQLQQLDIGENNFFGQVPTSLGNLPHLQGLYFKDNSLGGYSSSGLAFIDSLTNCSRLEILDLSANSFGGVLPNSIANLSTQFTMLYLGANHISGDIPTTLENLVNLVILSLRDNLFTGVIPTSLGKLGNLQHMSFALNALSGQIPSAIGNLTRIYKLFLSHNKLEGRIPPAIAGCQNLQYLNISNNKLSESISKEINNILATYVFIPLTCTSEAYMKHSETFIFFLNRSFKPPDIILQKIFKYAMSGEPSKQGDVYSYGILVLEMFTGRRPTDEVFKDDFNLHNFVKTALPERLYAMGGEPSRQGDVYSYGILVLEMFTGRRPTDEMFKDDFNLHNFVKMALPERLDQVVDPAFLPREDEEEQASTRSEETDDNYEAIEIDVGEGSISLEHRREIRTNLHKCLVSVLEIGLACSLESINKRMNMGDVTRELQHIKTSFK</sequence>
<dbReference type="InterPro" id="IPR046959">
    <property type="entry name" value="PRK1-6/SRF4-like"/>
</dbReference>
<evidence type="ECO:0000256" key="8">
    <source>
        <dbReference type="SAM" id="SignalP"/>
    </source>
</evidence>
<feature type="signal peptide" evidence="8">
    <location>
        <begin position="1"/>
        <end position="35"/>
    </location>
</feature>
<proteinExistence type="predicted"/>
<dbReference type="OrthoDB" id="687555at2759"/>
<reference evidence="12" key="1">
    <citation type="submission" date="2016-06" db="EMBL/GenBank/DDBJ databases">
        <title>Parallel loss of symbiosis genes in relatives of nitrogen-fixing non-legume Parasponia.</title>
        <authorList>
            <person name="Van Velzen R."/>
            <person name="Holmer R."/>
            <person name="Bu F."/>
            <person name="Rutten L."/>
            <person name="Van Zeijl A."/>
            <person name="Liu W."/>
            <person name="Santuari L."/>
            <person name="Cao Q."/>
            <person name="Sharma T."/>
            <person name="Shen D."/>
            <person name="Roswanjaya Y."/>
            <person name="Wardhani T."/>
            <person name="Kalhor M.S."/>
            <person name="Jansen J."/>
            <person name="Van den Hoogen J."/>
            <person name="Gungor B."/>
            <person name="Hartog M."/>
            <person name="Hontelez J."/>
            <person name="Verver J."/>
            <person name="Yang W.-C."/>
            <person name="Schijlen E."/>
            <person name="Repin R."/>
            <person name="Schilthuizen M."/>
            <person name="Schranz E."/>
            <person name="Heidstra R."/>
            <person name="Miyata K."/>
            <person name="Fedorova E."/>
            <person name="Kohlen W."/>
            <person name="Bisseling T."/>
            <person name="Smit S."/>
            <person name="Geurts R."/>
        </authorList>
    </citation>
    <scope>NUCLEOTIDE SEQUENCE [LARGE SCALE GENOMIC DNA]</scope>
    <source>
        <strain evidence="12">cv. RG33-2</strain>
    </source>
</reference>
<evidence type="ECO:0000313" key="12">
    <source>
        <dbReference type="Proteomes" id="UP000237000"/>
    </source>
</evidence>
<organism evidence="11 12">
    <name type="scientific">Trema orientale</name>
    <name type="common">Charcoal tree</name>
    <name type="synonym">Celtis orientalis</name>
    <dbReference type="NCBI Taxonomy" id="63057"/>
    <lineage>
        <taxon>Eukaryota</taxon>
        <taxon>Viridiplantae</taxon>
        <taxon>Streptophyta</taxon>
        <taxon>Embryophyta</taxon>
        <taxon>Tracheophyta</taxon>
        <taxon>Spermatophyta</taxon>
        <taxon>Magnoliopsida</taxon>
        <taxon>eudicotyledons</taxon>
        <taxon>Gunneridae</taxon>
        <taxon>Pentapetalae</taxon>
        <taxon>rosids</taxon>
        <taxon>fabids</taxon>
        <taxon>Rosales</taxon>
        <taxon>Cannabaceae</taxon>
        <taxon>Trema</taxon>
    </lineage>
</organism>
<dbReference type="Pfam" id="PF13855">
    <property type="entry name" value="LRR_8"/>
    <property type="match status" value="1"/>
</dbReference>
<evidence type="ECO:0000259" key="9">
    <source>
        <dbReference type="Pfam" id="PF08263"/>
    </source>
</evidence>
<dbReference type="EMBL" id="JXTC01000046">
    <property type="protein sequence ID" value="PON95214.1"/>
    <property type="molecule type" value="Genomic_DNA"/>
</dbReference>
<dbReference type="FunFam" id="3.80.10.10:FF:000383">
    <property type="entry name" value="Leucine-rich repeat receptor protein kinase EMS1"/>
    <property type="match status" value="2"/>
</dbReference>
<evidence type="ECO:0000256" key="5">
    <source>
        <dbReference type="ARBA" id="ARBA00022737"/>
    </source>
</evidence>
<dbReference type="InParanoid" id="A0A2P5FBR4"/>
<dbReference type="Pfam" id="PF08263">
    <property type="entry name" value="LRRNT_2"/>
    <property type="match status" value="1"/>
</dbReference>
<gene>
    <name evidence="11" type="ORF">TorRG33x02_091060</name>
</gene>
<dbReference type="PANTHER" id="PTHR48007">
    <property type="entry name" value="LEUCINE-RICH REPEAT RECEPTOR-LIKE PROTEIN KINASE PXC1"/>
    <property type="match status" value="1"/>
</dbReference>
<keyword evidence="6" id="KW-0472">Membrane</keyword>
<dbReference type="Gene3D" id="1.10.510.10">
    <property type="entry name" value="Transferase(Phosphotransferase) domain 1"/>
    <property type="match status" value="2"/>
</dbReference>
<feature type="domain" description="Disease resistance R13L4/SHOC-2-like LRR" evidence="10">
    <location>
        <begin position="104"/>
        <end position="338"/>
    </location>
</feature>
<dbReference type="SUPFAM" id="SSF56112">
    <property type="entry name" value="Protein kinase-like (PK-like)"/>
    <property type="match status" value="2"/>
</dbReference>
<dbReference type="Pfam" id="PF23598">
    <property type="entry name" value="LRR_14"/>
    <property type="match status" value="1"/>
</dbReference>
<comment type="subcellular location">
    <subcellularLocation>
        <location evidence="1">Cell membrane</location>
    </subcellularLocation>
</comment>
<name>A0A2P5FBR4_TREOI</name>
<dbReference type="AlphaFoldDB" id="A0A2P5FBR4"/>
<evidence type="ECO:0000256" key="4">
    <source>
        <dbReference type="ARBA" id="ARBA00022729"/>
    </source>
</evidence>
<keyword evidence="2" id="KW-1003">Cell membrane</keyword>
<keyword evidence="7" id="KW-0325">Glycoprotein</keyword>
<keyword evidence="5" id="KW-0677">Repeat</keyword>
<evidence type="ECO:0000313" key="11">
    <source>
        <dbReference type="EMBL" id="PON95214.1"/>
    </source>
</evidence>
<keyword evidence="4 8" id="KW-0732">Signal</keyword>
<dbReference type="InterPro" id="IPR055414">
    <property type="entry name" value="LRR_R13L4/SHOC2-like"/>
</dbReference>
<dbReference type="Gene3D" id="3.80.10.10">
    <property type="entry name" value="Ribonuclease Inhibitor"/>
    <property type="match status" value="3"/>
</dbReference>
<accession>A0A2P5FBR4</accession>
<dbReference type="InterPro" id="IPR032675">
    <property type="entry name" value="LRR_dom_sf"/>
</dbReference>
<evidence type="ECO:0000256" key="1">
    <source>
        <dbReference type="ARBA" id="ARBA00004236"/>
    </source>
</evidence>
<dbReference type="PANTHER" id="PTHR48007:SF76">
    <property type="entry name" value="OS03G0145102 PROTEIN"/>
    <property type="match status" value="1"/>
</dbReference>
<evidence type="ECO:0000256" key="6">
    <source>
        <dbReference type="ARBA" id="ARBA00023136"/>
    </source>
</evidence>
<evidence type="ECO:0000256" key="7">
    <source>
        <dbReference type="ARBA" id="ARBA00023180"/>
    </source>
</evidence>
<dbReference type="FunFam" id="3.80.10.10:FF:000565">
    <property type="entry name" value="Leucine-rich repeat receptor-like kinase protein FLORAL ORGAN NUMBER1"/>
    <property type="match status" value="1"/>
</dbReference>
<keyword evidence="3" id="KW-0433">Leucine-rich repeat</keyword>
<dbReference type="InterPro" id="IPR001611">
    <property type="entry name" value="Leu-rich_rpt"/>
</dbReference>
<dbReference type="InterPro" id="IPR013210">
    <property type="entry name" value="LRR_N_plant-typ"/>
</dbReference>
<dbReference type="FunFam" id="3.80.10.10:FF:000041">
    <property type="entry name" value="LRR receptor-like serine/threonine-protein kinase ERECTA"/>
    <property type="match status" value="1"/>
</dbReference>
<dbReference type="Pfam" id="PF00560">
    <property type="entry name" value="LRR_1"/>
    <property type="match status" value="2"/>
</dbReference>
<dbReference type="Proteomes" id="UP000237000">
    <property type="component" value="Unassembled WGS sequence"/>
</dbReference>
<evidence type="ECO:0000256" key="3">
    <source>
        <dbReference type="ARBA" id="ARBA00022614"/>
    </source>
</evidence>
<dbReference type="STRING" id="63057.A0A2P5FBR4"/>
<dbReference type="GO" id="GO:0005886">
    <property type="term" value="C:plasma membrane"/>
    <property type="evidence" value="ECO:0007669"/>
    <property type="project" value="UniProtKB-SubCell"/>
</dbReference>
<keyword evidence="12" id="KW-1185">Reference proteome</keyword>
<comment type="caution">
    <text evidence="11">The sequence shown here is derived from an EMBL/GenBank/DDBJ whole genome shotgun (WGS) entry which is preliminary data.</text>
</comment>
<evidence type="ECO:0000259" key="10">
    <source>
        <dbReference type="Pfam" id="PF23598"/>
    </source>
</evidence>
<feature type="domain" description="Leucine-rich repeat-containing N-terminal plant-type" evidence="9">
    <location>
        <begin position="44"/>
        <end position="83"/>
    </location>
</feature>